<reference evidence="1 2" key="1">
    <citation type="journal article" date="2014" name="BMC Genomics">
        <title>Genome and secretome analysis of the hemibiotrophic fungal pathogen, Moniliophthora roreri, which causes frosty pod rot disease of cacao: mechanisms of the biotrophic and necrotrophic phases.</title>
        <authorList>
            <person name="Meinhardt L.W."/>
            <person name="Costa G.G.L."/>
            <person name="Thomazella D.P.T."/>
            <person name="Teixeira P.J.P.L."/>
            <person name="Carazzolle M.F."/>
            <person name="Schuster S.C."/>
            <person name="Carlson J.E."/>
            <person name="Guiltinan M.J."/>
            <person name="Mieczkowski P."/>
            <person name="Farmer A."/>
            <person name="Ramaraj T."/>
            <person name="Crozier J."/>
            <person name="Davis R.E."/>
            <person name="Shao J."/>
            <person name="Melnick R.L."/>
            <person name="Pereira G.A.G."/>
            <person name="Bailey B.A."/>
        </authorList>
    </citation>
    <scope>NUCLEOTIDE SEQUENCE [LARGE SCALE GENOMIC DNA]</scope>
    <source>
        <strain evidence="1 2">MCA 2997</strain>
    </source>
</reference>
<organism evidence="1 2">
    <name type="scientific">Moniliophthora roreri (strain MCA 2997)</name>
    <name type="common">Cocoa frosty pod rot fungus</name>
    <name type="synonym">Crinipellis roreri</name>
    <dbReference type="NCBI Taxonomy" id="1381753"/>
    <lineage>
        <taxon>Eukaryota</taxon>
        <taxon>Fungi</taxon>
        <taxon>Dikarya</taxon>
        <taxon>Basidiomycota</taxon>
        <taxon>Agaricomycotina</taxon>
        <taxon>Agaricomycetes</taxon>
        <taxon>Agaricomycetidae</taxon>
        <taxon>Agaricales</taxon>
        <taxon>Marasmiineae</taxon>
        <taxon>Marasmiaceae</taxon>
        <taxon>Moniliophthora</taxon>
    </lineage>
</organism>
<sequence length="131" mass="14839">MFHDMVDKIPSSFLCVSSVNSLNARPIDETANSFHPFVCDILRRPLIPNHPWSRIPSGGRQAGVSYERAFNAYRDKDLKRGEETIVHAESLSSVMPKKTFSRQPQFQVNKSRRSMFGSEKTANALGQSRKI</sequence>
<dbReference type="Proteomes" id="UP000017559">
    <property type="component" value="Unassembled WGS sequence"/>
</dbReference>
<protein>
    <submittedName>
        <fullName evidence="1">Uncharacterized protein</fullName>
    </submittedName>
</protein>
<evidence type="ECO:0000313" key="2">
    <source>
        <dbReference type="Proteomes" id="UP000017559"/>
    </source>
</evidence>
<keyword evidence="2" id="KW-1185">Reference proteome</keyword>
<comment type="caution">
    <text evidence="1">The sequence shown here is derived from an EMBL/GenBank/DDBJ whole genome shotgun (WGS) entry which is preliminary data.</text>
</comment>
<dbReference type="AlphaFoldDB" id="V2XL95"/>
<gene>
    <name evidence="1" type="ORF">Moror_14577</name>
</gene>
<evidence type="ECO:0000313" key="1">
    <source>
        <dbReference type="EMBL" id="ESK93250.1"/>
    </source>
</evidence>
<accession>V2XL95</accession>
<dbReference type="HOGENOM" id="CLU_1928147_0_0_1"/>
<name>V2XL95_MONRO</name>
<proteinExistence type="predicted"/>
<dbReference type="EMBL" id="AWSO01000214">
    <property type="protein sequence ID" value="ESK93250.1"/>
    <property type="molecule type" value="Genomic_DNA"/>
</dbReference>
<dbReference type="KEGG" id="mrr:Moror_14577"/>